<dbReference type="EMBL" id="CACTIH010003739">
    <property type="protein sequence ID" value="CAA2983680.1"/>
    <property type="molecule type" value="Genomic_DNA"/>
</dbReference>
<organism evidence="1 2">
    <name type="scientific">Olea europaea subsp. europaea</name>
    <dbReference type="NCBI Taxonomy" id="158383"/>
    <lineage>
        <taxon>Eukaryota</taxon>
        <taxon>Viridiplantae</taxon>
        <taxon>Streptophyta</taxon>
        <taxon>Embryophyta</taxon>
        <taxon>Tracheophyta</taxon>
        <taxon>Spermatophyta</taxon>
        <taxon>Magnoliopsida</taxon>
        <taxon>eudicotyledons</taxon>
        <taxon>Gunneridae</taxon>
        <taxon>Pentapetalae</taxon>
        <taxon>asterids</taxon>
        <taxon>lamiids</taxon>
        <taxon>Lamiales</taxon>
        <taxon>Oleaceae</taxon>
        <taxon>Oleeae</taxon>
        <taxon>Olea</taxon>
    </lineage>
</organism>
<sequence>MVRDQGPHLPYFPPPLPNGVDMANYAYYGVITSDGNCDCEGDGDGDGGAEMVTVVGGHGGGYGSRRLY</sequence>
<evidence type="ECO:0000313" key="2">
    <source>
        <dbReference type="Proteomes" id="UP000594638"/>
    </source>
</evidence>
<gene>
    <name evidence="1" type="ORF">OLEA9_A017266</name>
</gene>
<protein>
    <submittedName>
        <fullName evidence="1">Uncharacterized protein</fullName>
    </submittedName>
</protein>
<keyword evidence="2" id="KW-1185">Reference proteome</keyword>
<name>A0A8S0RX13_OLEEU</name>
<proteinExistence type="predicted"/>
<dbReference type="Gramene" id="OE9A017266T1">
    <property type="protein sequence ID" value="OE9A017266C1"/>
    <property type="gene ID" value="OE9A017266"/>
</dbReference>
<evidence type="ECO:0000313" key="1">
    <source>
        <dbReference type="EMBL" id="CAA2983680.1"/>
    </source>
</evidence>
<dbReference type="AlphaFoldDB" id="A0A8S0RX13"/>
<accession>A0A8S0RX13</accession>
<reference evidence="1 2" key="1">
    <citation type="submission" date="2019-12" db="EMBL/GenBank/DDBJ databases">
        <authorList>
            <person name="Alioto T."/>
            <person name="Alioto T."/>
            <person name="Gomez Garrido J."/>
        </authorList>
    </citation>
    <scope>NUCLEOTIDE SEQUENCE [LARGE SCALE GENOMIC DNA]</scope>
</reference>
<dbReference type="Proteomes" id="UP000594638">
    <property type="component" value="Unassembled WGS sequence"/>
</dbReference>
<comment type="caution">
    <text evidence="1">The sequence shown here is derived from an EMBL/GenBank/DDBJ whole genome shotgun (WGS) entry which is preliminary data.</text>
</comment>